<keyword evidence="1" id="KW-0150">Chloroplast</keyword>
<dbReference type="EMBL" id="MG827394">
    <property type="protein sequence ID" value="QQY84536.1"/>
    <property type="molecule type" value="Genomic_DNA"/>
</dbReference>
<organism evidence="1">
    <name type="scientific">Prunus campanulata</name>
    <name type="common">Taiwan cherry</name>
    <dbReference type="NCBI Taxonomy" id="136465"/>
    <lineage>
        <taxon>Eukaryota</taxon>
        <taxon>Viridiplantae</taxon>
        <taxon>Streptophyta</taxon>
        <taxon>Embryophyta</taxon>
        <taxon>Tracheophyta</taxon>
        <taxon>Spermatophyta</taxon>
        <taxon>Magnoliopsida</taxon>
        <taxon>eudicotyledons</taxon>
        <taxon>Gunneridae</taxon>
        <taxon>Pentapetalae</taxon>
        <taxon>rosids</taxon>
        <taxon>fabids</taxon>
        <taxon>Rosales</taxon>
        <taxon>Rosaceae</taxon>
        <taxon>Amygdaloideae</taxon>
        <taxon>Amygdaleae</taxon>
        <taxon>Prunus</taxon>
    </lineage>
</organism>
<dbReference type="AlphaFoldDB" id="A0A7U1APH9"/>
<keyword evidence="1" id="KW-0934">Plastid</keyword>
<geneLocation type="chloroplast" evidence="1"/>
<dbReference type="EMBL" id="MG827394">
    <property type="protein sequence ID" value="QQY84550.1"/>
    <property type="molecule type" value="Genomic_DNA"/>
</dbReference>
<gene>
    <name evidence="1" type="primary">ycf68</name>
</gene>
<reference evidence="1" key="1">
    <citation type="journal article" date="2018" name="Mitochondrial DNA Part B Resour">
        <title>The chloroplast genome of Cerasus campanulata (Maxim.) A.N. Vassiljeva.</title>
        <authorList>
            <person name="Cheng T."/>
            <person name="Weng Y."/>
            <person name="Yang L."/>
            <person name="Lu L."/>
            <person name="Hao Z."/>
            <person name="Shi J."/>
            <person name="Chen J."/>
        </authorList>
    </citation>
    <scope>NUCLEOTIDE SEQUENCE</scope>
    <source>
        <tissue evidence="1">Leaves</tissue>
    </source>
</reference>
<name>A0A7U1APH9_9ROSA</name>
<evidence type="ECO:0000313" key="1">
    <source>
        <dbReference type="EMBL" id="QQY84536.1"/>
    </source>
</evidence>
<sequence>MLFPEVWRKLQSIGFS</sequence>
<proteinExistence type="predicted"/>
<accession>A0A7U1APH9</accession>
<protein>
    <submittedName>
        <fullName evidence="1">Hypothetical chloroplast RF68</fullName>
    </submittedName>
</protein>